<name>A0A3S5BRF2_9PLAT</name>
<organism evidence="1 2">
    <name type="scientific">Protopolystoma xenopodis</name>
    <dbReference type="NCBI Taxonomy" id="117903"/>
    <lineage>
        <taxon>Eukaryota</taxon>
        <taxon>Metazoa</taxon>
        <taxon>Spiralia</taxon>
        <taxon>Lophotrochozoa</taxon>
        <taxon>Platyhelminthes</taxon>
        <taxon>Monogenea</taxon>
        <taxon>Polyopisthocotylea</taxon>
        <taxon>Polystomatidea</taxon>
        <taxon>Polystomatidae</taxon>
        <taxon>Protopolystoma</taxon>
    </lineage>
</organism>
<comment type="caution">
    <text evidence="1">The sequence shown here is derived from an EMBL/GenBank/DDBJ whole genome shotgun (WGS) entry which is preliminary data.</text>
</comment>
<proteinExistence type="predicted"/>
<sequence>MSGININSAVGGHLPQPPGIQDFSLLIGREAVMLFKQYAPLARRYEELCQLEVTPSNQRESALPRPVFGTSSLITSSTPSSWSAVIQQQAHSTPQGSLPEITSNNHLNLRASTIVRRQTIEEFTKRENEDIPL</sequence>
<dbReference type="AlphaFoldDB" id="A0A3S5BRF2"/>
<keyword evidence="2" id="KW-1185">Reference proteome</keyword>
<evidence type="ECO:0000313" key="2">
    <source>
        <dbReference type="Proteomes" id="UP000784294"/>
    </source>
</evidence>
<gene>
    <name evidence="1" type="ORF">PXEA_LOCUS8330</name>
</gene>
<dbReference type="EMBL" id="CAAALY010022657">
    <property type="protein sequence ID" value="VEL14890.1"/>
    <property type="molecule type" value="Genomic_DNA"/>
</dbReference>
<protein>
    <submittedName>
        <fullName evidence="1">Uncharacterized protein</fullName>
    </submittedName>
</protein>
<dbReference type="Proteomes" id="UP000784294">
    <property type="component" value="Unassembled WGS sequence"/>
</dbReference>
<accession>A0A3S5BRF2</accession>
<evidence type="ECO:0000313" key="1">
    <source>
        <dbReference type="EMBL" id="VEL14890.1"/>
    </source>
</evidence>
<reference evidence="1" key="1">
    <citation type="submission" date="2018-11" db="EMBL/GenBank/DDBJ databases">
        <authorList>
            <consortium name="Pathogen Informatics"/>
        </authorList>
    </citation>
    <scope>NUCLEOTIDE SEQUENCE</scope>
</reference>